<gene>
    <name evidence="1" type="ORF">AGERDE_LOCUS13039</name>
</gene>
<evidence type="ECO:0000313" key="2">
    <source>
        <dbReference type="Proteomes" id="UP000789831"/>
    </source>
</evidence>
<keyword evidence="2" id="KW-1185">Reference proteome</keyword>
<accession>A0A9N9ERU0</accession>
<proteinExistence type="predicted"/>
<name>A0A9N9ERU0_9GLOM</name>
<dbReference type="EMBL" id="CAJVPL010013641">
    <property type="protein sequence ID" value="CAG8689189.1"/>
    <property type="molecule type" value="Genomic_DNA"/>
</dbReference>
<feature type="non-terminal residue" evidence="1">
    <location>
        <position position="199"/>
    </location>
</feature>
<organism evidence="1 2">
    <name type="scientific">Ambispora gerdemannii</name>
    <dbReference type="NCBI Taxonomy" id="144530"/>
    <lineage>
        <taxon>Eukaryota</taxon>
        <taxon>Fungi</taxon>
        <taxon>Fungi incertae sedis</taxon>
        <taxon>Mucoromycota</taxon>
        <taxon>Glomeromycotina</taxon>
        <taxon>Glomeromycetes</taxon>
        <taxon>Archaeosporales</taxon>
        <taxon>Ambisporaceae</taxon>
        <taxon>Ambispora</taxon>
    </lineage>
</organism>
<dbReference type="OrthoDB" id="272077at2759"/>
<reference evidence="1" key="1">
    <citation type="submission" date="2021-06" db="EMBL/GenBank/DDBJ databases">
        <authorList>
            <person name="Kallberg Y."/>
            <person name="Tangrot J."/>
            <person name="Rosling A."/>
        </authorList>
    </citation>
    <scope>NUCLEOTIDE SEQUENCE</scope>
    <source>
        <strain evidence="1">MT106</strain>
    </source>
</reference>
<dbReference type="Gene3D" id="1.25.40.10">
    <property type="entry name" value="Tetratricopeptide repeat domain"/>
    <property type="match status" value="1"/>
</dbReference>
<dbReference type="Proteomes" id="UP000789831">
    <property type="component" value="Unassembled WGS sequence"/>
</dbReference>
<protein>
    <submittedName>
        <fullName evidence="1">5341_t:CDS:1</fullName>
    </submittedName>
</protein>
<dbReference type="AlphaFoldDB" id="A0A9N9ERU0"/>
<evidence type="ECO:0000313" key="1">
    <source>
        <dbReference type="EMBL" id="CAG8689189.1"/>
    </source>
</evidence>
<dbReference type="InterPro" id="IPR011990">
    <property type="entry name" value="TPR-like_helical_dom_sf"/>
</dbReference>
<dbReference type="SUPFAM" id="SSF81901">
    <property type="entry name" value="HCP-like"/>
    <property type="match status" value="1"/>
</dbReference>
<comment type="caution">
    <text evidence="1">The sequence shown here is derived from an EMBL/GenBank/DDBJ whole genome shotgun (WGS) entry which is preliminary data.</text>
</comment>
<sequence length="199" mass="23530">MEDLKKNLSEVFLRGLNNGFSDSEIQNILNSMITHGEINGDSFFDYLKHNAVTANDFVFLGWFCEWTYKTPEPNFCFRQYEKAFQIDPTNIYSQAHIANWIYRKNYVQALKLYKEYSQSGNHLCQYQLACNYIDSDFNKAFQLQHSAALKGHKHAQFGLTYCYTRGIGTQKDLHKAFYWSTIDSEKKDEFQIVEWMDWI</sequence>